<sequence>MTHNSAPIGRAAASTINPLIGSFTEDSLSNLSRMVDDLGYLLSQVDNPPDGTEPSLGSLYLLCGTISAALKYESENPHLAAVGKEVRHG</sequence>
<dbReference type="HOGENOM" id="CLU_2447846_0_0_4"/>
<gene>
    <name evidence="1" type="ordered locus">CAP2UW1_1874</name>
</gene>
<organism evidence="1">
    <name type="scientific">Accumulibacter regalis</name>
    <dbReference type="NCBI Taxonomy" id="522306"/>
    <lineage>
        <taxon>Bacteria</taxon>
        <taxon>Pseudomonadati</taxon>
        <taxon>Pseudomonadota</taxon>
        <taxon>Betaproteobacteria</taxon>
        <taxon>Candidatus Accumulibacter</taxon>
    </lineage>
</organism>
<proteinExistence type="predicted"/>
<reference evidence="1" key="1">
    <citation type="submission" date="2009-08" db="EMBL/GenBank/DDBJ databases">
        <authorList>
            <consortium name="US DOE Joint Genome Institute"/>
            <person name="Lucas S."/>
            <person name="Copeland A."/>
            <person name="Lapidus A."/>
            <person name="Glavina del Rio T."/>
            <person name="Dalin E."/>
            <person name="Tice H."/>
            <person name="Bruce D."/>
            <person name="Barry K."/>
            <person name="Pitluck S."/>
            <person name="Lowry S."/>
            <person name="Larimer F."/>
            <person name="Land M."/>
            <person name="Hauser L."/>
            <person name="Kyrpides N."/>
            <person name="Ivanova N."/>
            <person name="McMahon K.D."/>
            <person name="Hugenholtz P."/>
        </authorList>
    </citation>
    <scope>NUCLEOTIDE SEQUENCE</scope>
    <source>
        <strain evidence="1">UW-1</strain>
    </source>
</reference>
<protein>
    <submittedName>
        <fullName evidence="1">Uncharacterized protein</fullName>
    </submittedName>
</protein>
<dbReference type="STRING" id="522306.CAP2UW1_1874"/>
<dbReference type="KEGG" id="app:CAP2UW1_1874"/>
<reference evidence="1" key="2">
    <citation type="submission" date="2009-09" db="EMBL/GenBank/DDBJ databases">
        <title>Complete sequence of chromosome of Candidatus Accumulibacter phosphatis clade IIA str. UW-1.</title>
        <authorList>
            <consortium name="US DOE Joint Genome Institute"/>
            <person name="Martin H.G."/>
            <person name="Ivanova N."/>
            <person name="Kunin V."/>
            <person name="Warnecke F."/>
            <person name="Barry K."/>
            <person name="He S."/>
            <person name="Salamov A."/>
            <person name="Szeto E."/>
            <person name="Dalin E."/>
            <person name="Pangilinan J.L."/>
            <person name="Lapidus A."/>
            <person name="Lowry S."/>
            <person name="Kyrpides N.C."/>
            <person name="McMahon K.D."/>
            <person name="Hugenholtz P."/>
        </authorList>
    </citation>
    <scope>NUCLEOTIDE SEQUENCE [LARGE SCALE GENOMIC DNA]</scope>
    <source>
        <strain evidence="1">UW-1</strain>
    </source>
</reference>
<accession>C7RV94</accession>
<dbReference type="EMBL" id="CP001715">
    <property type="protein sequence ID" value="ACV35172.1"/>
    <property type="molecule type" value="Genomic_DNA"/>
</dbReference>
<name>C7RV94_ACCRE</name>
<evidence type="ECO:0000313" key="1">
    <source>
        <dbReference type="EMBL" id="ACV35172.1"/>
    </source>
</evidence>
<dbReference type="AlphaFoldDB" id="C7RV94"/>